<evidence type="ECO:0000259" key="1">
    <source>
        <dbReference type="Pfam" id="PF12680"/>
    </source>
</evidence>
<dbReference type="InterPro" id="IPR032710">
    <property type="entry name" value="NTF2-like_dom_sf"/>
</dbReference>
<organism evidence="2 3">
    <name type="scientific">Sphaerisporangium rhizosphaerae</name>
    <dbReference type="NCBI Taxonomy" id="2269375"/>
    <lineage>
        <taxon>Bacteria</taxon>
        <taxon>Bacillati</taxon>
        <taxon>Actinomycetota</taxon>
        <taxon>Actinomycetes</taxon>
        <taxon>Streptosporangiales</taxon>
        <taxon>Streptosporangiaceae</taxon>
        <taxon>Sphaerisporangium</taxon>
    </lineage>
</organism>
<accession>A0ABW2NTB8</accession>
<proteinExistence type="predicted"/>
<dbReference type="RefSeq" id="WP_380823725.1">
    <property type="nucleotide sequence ID" value="NZ_JBHTCG010000001.1"/>
</dbReference>
<keyword evidence="3" id="KW-1185">Reference proteome</keyword>
<reference evidence="3" key="1">
    <citation type="journal article" date="2019" name="Int. J. Syst. Evol. Microbiol.">
        <title>The Global Catalogue of Microorganisms (GCM) 10K type strain sequencing project: providing services to taxonomists for standard genome sequencing and annotation.</title>
        <authorList>
            <consortium name="The Broad Institute Genomics Platform"/>
            <consortium name="The Broad Institute Genome Sequencing Center for Infectious Disease"/>
            <person name="Wu L."/>
            <person name="Ma J."/>
        </authorList>
    </citation>
    <scope>NUCLEOTIDE SEQUENCE [LARGE SCALE GENOMIC DNA]</scope>
    <source>
        <strain evidence="3">CECT 7649</strain>
    </source>
</reference>
<dbReference type="SUPFAM" id="SSF54427">
    <property type="entry name" value="NTF2-like"/>
    <property type="match status" value="1"/>
</dbReference>
<evidence type="ECO:0000313" key="2">
    <source>
        <dbReference type="EMBL" id="MFC7380696.1"/>
    </source>
</evidence>
<dbReference type="Proteomes" id="UP001596496">
    <property type="component" value="Unassembled WGS sequence"/>
</dbReference>
<name>A0ABW2NTB8_9ACTN</name>
<feature type="domain" description="SnoaL-like" evidence="1">
    <location>
        <begin position="14"/>
        <end position="124"/>
    </location>
</feature>
<comment type="caution">
    <text evidence="2">The sequence shown here is derived from an EMBL/GenBank/DDBJ whole genome shotgun (WGS) entry which is preliminary data.</text>
</comment>
<dbReference type="EMBL" id="JBHTCG010000001">
    <property type="protein sequence ID" value="MFC7380696.1"/>
    <property type="molecule type" value="Genomic_DNA"/>
</dbReference>
<sequence length="153" mass="16619">MTTRSDRTPRDVLALYQQAMAAGSADDLAGLYAVDAVHEFPFRAPGFPARFHGREEVRAGYHKAWDASPVRLAEVGDVVVHEAADPEVIVAEWRGTGTVGPDGRPFQASGLLMFRVRGGEIVEMRDYMDVFGTFHAIGRLKDMVAAMDAPAAS</sequence>
<evidence type="ECO:0000313" key="3">
    <source>
        <dbReference type="Proteomes" id="UP001596496"/>
    </source>
</evidence>
<dbReference type="Gene3D" id="3.10.450.50">
    <property type="match status" value="1"/>
</dbReference>
<dbReference type="InterPro" id="IPR037401">
    <property type="entry name" value="SnoaL-like"/>
</dbReference>
<gene>
    <name evidence="2" type="ORF">ACFQSB_00680</name>
</gene>
<protein>
    <submittedName>
        <fullName evidence="2">Nuclear transport factor 2 family protein</fullName>
    </submittedName>
</protein>
<dbReference type="Pfam" id="PF12680">
    <property type="entry name" value="SnoaL_2"/>
    <property type="match status" value="1"/>
</dbReference>